<feature type="region of interest" description="Disordered" evidence="2">
    <location>
        <begin position="2169"/>
        <end position="2218"/>
    </location>
</feature>
<evidence type="ECO:0000259" key="4">
    <source>
        <dbReference type="Pfam" id="PF13205"/>
    </source>
</evidence>
<dbReference type="InterPro" id="IPR013783">
    <property type="entry name" value="Ig-like_fold"/>
</dbReference>
<dbReference type="Pfam" id="PF13205">
    <property type="entry name" value="Big_5"/>
    <property type="match status" value="2"/>
</dbReference>
<sequence>MISFSGYMYDSGSGFTSRNGGVIFLGNAVENTSIKVANIALSPTGDLIASTLDLVSNVNLSGTGTIQGSLVNAARVLPGNGAGKIDVQGDYRQDENSSLIIEIGGVSAGTTFDQLVVAGDTELGGKLEINTINGFQPTIGQEFQIFDADNISGAFTNITGNAVGGNVKLQPQTRADGVYLVAVQDFGPKVIGTAPETSARHSFGIIDVSFDEPIKADSLAVADLVLTGPGGPITIDMVSLPTPTTARFAFADQTEPGDYTFTVGPGISDLADNLMDQDGNGTGGEATDRYQATITLTVPDEPVVFTQTPSGKVTTSLTEIQLGFSVPLDLTTARNSDNYTLIHLGADQRPGGGDDQEFALTPAYTEAALDVALTPDAFTTGLPDGYYQLKIHSGPTGIQNVVGGQLDGNDDGTPGDDYVGNFEVSTSAASVSVTLAAKSDSGISSSDGITNIATPTFEVTVNQIGTIGFDFDRNGVPEQSVFASQPGIYSFTHSINNDGSHSPQVIFHPAYGNRLIRSTSLILDRVAPTLPDGSTTEQAPLLQRAVTFSEAVTNSDGSTEPGSLEFSLSAPAGQSVVLREVTGNAESYKVSFDPLFVSGDYQLLGSTNIFDLAGNQIAAAPVDAFSLLADMTKPVVTAFTPLGETSQDVAQVRVQFSEPMDLATLTDERVTVSSPEGVPAISAVSINPVDGSDVAYDIALSTPISQPGDYLISLAGTVADLSGNTLGGSYSAAITIDKTGPQVTAAIPGDIQHRLVDSIEVTFDSPIDATTFRSNDVVLMGPSGQIGTAHPVSLGGKKFRITFPPQRANGTYEVTIGPNVTDLAGNSMDQNGNGTTGETGVDSFTHTFAIGLPNLIVGDPIATLDLQDSPVSNVQIGSKFRVSWVTQNVGAFVASGEASDRVWLSADSNLDSGDQLLGSFALSGGNQIHPDGRYSGLLTTSIPLTSDSVAGDFYILVQTDSVGRVTESNEQDNVRAVPIRLTLPPLPDLVASEIVLPSSVTPGQSFDLTWKVDNIGDDVAKGPWIERVYLSNHADGQNRQLIASFPRSGDLTPTANAIVRTESISLPRQTLNGDVHFMIEVDSGDAVFESDESNLFASQNTLNIPASLKLDFSASEIAEDGSHIRGTITRNGDVSLPLTVSLDVSVADQLSLPSTVTIPAGQYATRFSVAAIDESVIDADVLVAIQATADGYPSSSDSLTVINNDFPTLDFVFSATTLAEGDEVTATITRGAVATEDVIIRLASSDLAQLNGPATVTLPAGQSSVEVTYTAVDDLLIELQTTHQVSVSANGHTGDAESVMIEESDIPALTIEMPSTLSEGSIGPSVIGRVYRETVSSTAVVVQLEASHPDQISLPEFVTIPAGQSYGQFVFAISDDAVVSGDRTINVTAQALPTSGQSPIESTLVSKSISILEDDGAVLAVSFDQLSVSEGRKTWMTVNRNTEDLSSEVTVNVQVDDDSELVITSPIVIPAGQESVRVEVSGIRDGVIDGDKVVTATALADGFLSGTGTIVVADGTLPDLEVVALSPSKSIATTNETIDVSWTIRNTGFAPANGIWTQRVFISDDATIGNDVLAGQYTYTGPLGKGQSYDRTVPVRLPSRSGQYWIVVQTDSTQLITEGLETNNAAIIASAIDVQSAYTATVSTEVETAPADTPVLLTGTATNTDQTPAAFKQVSVHLSVRGTKRVFPAITDAAGNFSLTFNPLPGEGGQYTVGAAHPGDDTAVVQDTFQLVGMRVEPPADAISVKEGAAATSSSITLRNLADVRLTGLSVEVVDAAANLQVTAVAAGNATSIDDLGTLELTYSVSASDSSVRNSQFQLRISSNEAPDVVVPIDVRVVPLVSRLVANTNRLSTSMLVGDQTVVEFTVTNSGGKSSGELEILLPGGADWLKLATGNTLPELGPGESVPITLLLTPPTNLALTAYNGSLIVRGADSQLEMPFSFRAVSENTGDLQVTITDEYFYFTEDKPLVTDATVRLLDPFTGLLIASSEQVASTSSGSSVSIPEGEATVTIDGDGRVSFFGIPEGPYSLEVVSENHESYRNNIRIDAGELNAQQIFVSRNLVEYTWTVEEIEVEDRTRITIDAEFETNVPAPVVVVEGQLDLGDLTEVGQSQQFIFKIRNEGLIAAEDVAFEFGEHPYYQITPLIDIIGILPAKSEVIVPVIVVRTSSSDDTGEGGTGGSDGNGSGGSGENGSGSGGSGSGGGSDGSDVGTSTQGDVPCDIPARVTYQYDCDERVFKRAPIAVVNVDSDCPVVVYQPSSGSRSNDPTRSGPSRVQSSPVIVKDGCQVAPCFEELVSTMLCGLPGGSCLISTAAGAAAQGTIRIQSGGSLSGEDLGDHVGGFLLCFLTNGNIPICLIYNGTKLVACLDPTFSFLNDFSSFLRQARSASVHDSAILIHAGADVSQVDIPYGGELGEAIRSFLESYQATLRMLEPYAYMYGSDYWFKNENTTPVIKNYHQSTTKESEEGLRISANEMQAILATSNQSGLSTEETQRLVDRWNRSVSYWAKGVYTVQQLSPTENADFVDLDLWRAKWNAAAAAETEIVIQGHRSISDAVSTAMVDLRIEADRYEAEGVCATVGIQISQDAVLTRSIFEARLGVSNQSETDPIKSLSVDIDVTSLDGTNQNDLFEIQLVSQQGISLDGQINAGQLGELVWQITPSDQAANSSTTTYLVSGQMSYSIGAEQYSIDLAPASISVVPQAELTLNYFLQRDVISDDPHTAEVESAEPFTLAVQVQNNGGGAARNLRIESAQPRIVENEKGLLIDFEITGTRVNGEEKRRSLTAEFGDVGPGELAIAEWEMESTLQGLFVDYNATFEHVSGLGDNRFSLIKEVQIHELIHVANAAQVDGDDGLSDFLVNDLPDPSDLPDTLYLSDGSVMEVGLGAATAVDAPPVIDDLRVAVTAEMVDGWSYLKMDDPGNGQFSLLSVLRSDGTELPLENFWQTDRTFVGGGLRPVLEDKIHLLDHNSTGSYTFVFSNGDLVGPQLEGFSGVDPNPTTQTINFIEVQFDETLDLASFDASDVTLTKNGVAIDLANVTISSQGNDTYRIAGLGGVTDDDAVYELSVNLAGLTDQVGNAGMGTESFRWVKGETAPAILGLSGVPSGLTNDIANTIDVEFSKTIDASSFSAADLSLTRDGVEVADNEITVAQLGERTFRIGNLSRLTSADADYRLTINAEGVQDAAGLQGVGSAIAQWTLDSTAPVLIQVVQPPTNPRNIVVQQIDLLFSEPIDVSSLDVDDLSLVRSGSHENLIAGDARVSFEDRGNNLIRVRGLNWVQAFVSDPQVADFTLSVVAAGIMDPAGNAGIGTTSATWTVDLDKPLAATNLELRTLTGPVVNGQVNARKATVTGTLAEPGLSISIRSTTNDTELARKTITGTTFEIPIEFPSSGSQRLQVRVVDPAGNVADTFIEDLFVRDIAPSIDSIDGLPGQFTNQPLGDLTIRFVDPIVAGSLTTASLSLKRNGGVELIGAQVAITPDSDSKVFTIDGLGGLTELEGRYDLLLTLDGITNASGLTSTGTLAFDWITDLTSPSSAVSALSTTQALPSFVIGVTGSDPEIAVDVDGAGISAYDLYVSVAGAPFEYFETLPFSAASTTFVGEENTEYRFYSVARDAAGNVEPPPSAPDTQTTISRLGPAVDALGVQGVLTARSFVDRIEIEFEGQTNLDDLIADSLMSSAFTLTHLGMNANTDEAKSIEISESQFRYQYDLTMDRGLLIWSLDSFASSTSSLEDGIYVVELDSSLITDVAGFPLDGDGDGTGGGTYRYEFHRLAGDADGNGFVGPTDMAVVLGALGATPSSSKWNENMDLDRDGRITVRDRVLVARALNRGITPAGSASIPSDRLTPFDVTVDGEISPLDALAVINQIARSESGVMSDRESTIDRTGVYDVNRDGQVSPVDALFVINQLARMSAADNDSNLGSAAANDHREATAMFDLLRTLPSTEQVGDDLEDEILTILANDSATQ</sequence>
<evidence type="ECO:0000259" key="5">
    <source>
        <dbReference type="Pfam" id="PF19077"/>
    </source>
</evidence>
<keyword evidence="1" id="KW-0732">Signal</keyword>
<dbReference type="Gene3D" id="1.10.1330.10">
    <property type="entry name" value="Dockerin domain"/>
    <property type="match status" value="1"/>
</dbReference>
<dbReference type="InterPro" id="IPR014755">
    <property type="entry name" value="Cu-Rt/internalin_Ig-like"/>
</dbReference>
<dbReference type="Pfam" id="PF19077">
    <property type="entry name" value="Big_13"/>
    <property type="match status" value="1"/>
</dbReference>
<dbReference type="Pfam" id="PF00404">
    <property type="entry name" value="Dockerin_1"/>
    <property type="match status" value="2"/>
</dbReference>
<accession>A0ABT7PQH7</accession>
<dbReference type="InterPro" id="IPR002105">
    <property type="entry name" value="Dockerin_1_rpt"/>
</dbReference>
<comment type="caution">
    <text evidence="6">The sequence shown here is derived from an EMBL/GenBank/DDBJ whole genome shotgun (WGS) entry which is preliminary data.</text>
</comment>
<dbReference type="SUPFAM" id="SSF63446">
    <property type="entry name" value="Type I dockerin domain"/>
    <property type="match status" value="1"/>
</dbReference>
<feature type="domain" description="SbsA Ig-like" evidence="4">
    <location>
        <begin position="630"/>
        <end position="731"/>
    </location>
</feature>
<dbReference type="Pfam" id="PF07705">
    <property type="entry name" value="CARDB"/>
    <property type="match status" value="1"/>
</dbReference>
<feature type="compositionally biased region" description="Gly residues" evidence="2">
    <location>
        <begin position="2175"/>
        <end position="2206"/>
    </location>
</feature>
<feature type="domain" description="CARDB" evidence="3">
    <location>
        <begin position="1518"/>
        <end position="1625"/>
    </location>
</feature>
<feature type="domain" description="Bacterial Ig-like" evidence="5">
    <location>
        <begin position="430"/>
        <end position="524"/>
    </location>
</feature>
<dbReference type="SUPFAM" id="SSF141072">
    <property type="entry name" value="CalX-like"/>
    <property type="match status" value="2"/>
</dbReference>
<protein>
    <submittedName>
        <fullName evidence="6">Ig-like domain-containing protein</fullName>
    </submittedName>
</protein>
<gene>
    <name evidence="6" type="ORF">QTN89_25140</name>
</gene>
<dbReference type="InterPro" id="IPR038081">
    <property type="entry name" value="CalX-like_sf"/>
</dbReference>
<dbReference type="InterPro" id="IPR036439">
    <property type="entry name" value="Dockerin_dom_sf"/>
</dbReference>
<dbReference type="InterPro" id="IPR032812">
    <property type="entry name" value="SbsA_Ig"/>
</dbReference>
<evidence type="ECO:0000313" key="7">
    <source>
        <dbReference type="Proteomes" id="UP001239462"/>
    </source>
</evidence>
<dbReference type="RefSeq" id="WP_289166683.1">
    <property type="nucleotide sequence ID" value="NZ_JASZZN010000025.1"/>
</dbReference>
<evidence type="ECO:0000259" key="3">
    <source>
        <dbReference type="Pfam" id="PF07705"/>
    </source>
</evidence>
<reference evidence="6 7" key="1">
    <citation type="submission" date="2023-06" db="EMBL/GenBank/DDBJ databases">
        <title>Roseiconus lacunae JC819 isolated from Gulf of Mannar region, Tamil Nadu.</title>
        <authorList>
            <person name="Pk S."/>
            <person name="Ch S."/>
            <person name="Ch V.R."/>
        </authorList>
    </citation>
    <scope>NUCLEOTIDE SEQUENCE [LARGE SCALE GENOMIC DNA]</scope>
    <source>
        <strain evidence="6 7">JC819</strain>
    </source>
</reference>
<keyword evidence="7" id="KW-1185">Reference proteome</keyword>
<evidence type="ECO:0000256" key="1">
    <source>
        <dbReference type="ARBA" id="ARBA00022729"/>
    </source>
</evidence>
<dbReference type="InterPro" id="IPR044016">
    <property type="entry name" value="Big_13"/>
</dbReference>
<dbReference type="EMBL" id="JASZZN010000025">
    <property type="protein sequence ID" value="MDM4018763.1"/>
    <property type="molecule type" value="Genomic_DNA"/>
</dbReference>
<dbReference type="InterPro" id="IPR018247">
    <property type="entry name" value="EF_Hand_1_Ca_BS"/>
</dbReference>
<feature type="compositionally biased region" description="Polar residues" evidence="2">
    <location>
        <begin position="2257"/>
        <end position="2276"/>
    </location>
</feature>
<evidence type="ECO:0000256" key="2">
    <source>
        <dbReference type="SAM" id="MobiDB-lite"/>
    </source>
</evidence>
<dbReference type="Gene3D" id="2.60.40.1220">
    <property type="match status" value="2"/>
</dbReference>
<dbReference type="InterPro" id="IPR011635">
    <property type="entry name" value="CARDB"/>
</dbReference>
<dbReference type="Proteomes" id="UP001239462">
    <property type="component" value="Unassembled WGS sequence"/>
</dbReference>
<dbReference type="PROSITE" id="PS00018">
    <property type="entry name" value="EF_HAND_1"/>
    <property type="match status" value="1"/>
</dbReference>
<proteinExistence type="predicted"/>
<dbReference type="Gene3D" id="2.60.40.10">
    <property type="entry name" value="Immunoglobulins"/>
    <property type="match status" value="4"/>
</dbReference>
<name>A0ABT7PQH7_9BACT</name>
<feature type="region of interest" description="Disordered" evidence="2">
    <location>
        <begin position="2256"/>
        <end position="2276"/>
    </location>
</feature>
<evidence type="ECO:0000313" key="6">
    <source>
        <dbReference type="EMBL" id="MDM4018763.1"/>
    </source>
</evidence>
<organism evidence="6 7">
    <name type="scientific">Roseiconus lacunae</name>
    <dbReference type="NCBI Taxonomy" id="2605694"/>
    <lineage>
        <taxon>Bacteria</taxon>
        <taxon>Pseudomonadati</taxon>
        <taxon>Planctomycetota</taxon>
        <taxon>Planctomycetia</taxon>
        <taxon>Pirellulales</taxon>
        <taxon>Pirellulaceae</taxon>
        <taxon>Roseiconus</taxon>
    </lineage>
</organism>
<feature type="domain" description="SbsA Ig-like" evidence="4">
    <location>
        <begin position="737"/>
        <end position="831"/>
    </location>
</feature>